<sequence length="117" mass="13016">MSFFSNAFSIKKSKPRKYVSRSPLKLPADEMFRELGPKCEVINVKVADKKIIFDTENGDWNTAGAESLGGIASSASAQKIRKQVDVLKEENNMLKLKVDVLLNLVAEFVAELTPSQR</sequence>
<dbReference type="Proteomes" id="UP000663864">
    <property type="component" value="Unassembled WGS sequence"/>
</dbReference>
<dbReference type="InterPro" id="IPR028118">
    <property type="entry name" value="Chibby_fam"/>
</dbReference>
<evidence type="ECO:0000313" key="5">
    <source>
        <dbReference type="EMBL" id="CAF0878221.1"/>
    </source>
</evidence>
<comment type="caution">
    <text evidence="6">The sequence shown here is derived from an EMBL/GenBank/DDBJ whole genome shotgun (WGS) entry which is preliminary data.</text>
</comment>
<dbReference type="Proteomes" id="UP000663836">
    <property type="component" value="Unassembled WGS sequence"/>
</dbReference>
<dbReference type="Proteomes" id="UP000663889">
    <property type="component" value="Unassembled WGS sequence"/>
</dbReference>
<dbReference type="Pfam" id="PF14645">
    <property type="entry name" value="Chibby"/>
    <property type="match status" value="1"/>
</dbReference>
<evidence type="ECO:0000313" key="6">
    <source>
        <dbReference type="EMBL" id="CAF3874274.1"/>
    </source>
</evidence>
<dbReference type="EMBL" id="CAJOAX010013880">
    <property type="protein sequence ID" value="CAF4136719.1"/>
    <property type="molecule type" value="Genomic_DNA"/>
</dbReference>
<dbReference type="Proteomes" id="UP000663823">
    <property type="component" value="Unassembled WGS sequence"/>
</dbReference>
<evidence type="ECO:0000313" key="2">
    <source>
        <dbReference type="EMBL" id="CAF0792278.1"/>
    </source>
</evidence>
<keyword evidence="10" id="KW-1185">Reference proteome</keyword>
<dbReference type="EMBL" id="CAJNOU010000130">
    <property type="protein sequence ID" value="CAF0878221.1"/>
    <property type="molecule type" value="Genomic_DNA"/>
</dbReference>
<evidence type="ECO:0000313" key="8">
    <source>
        <dbReference type="EMBL" id="CAF4340058.1"/>
    </source>
</evidence>
<dbReference type="EMBL" id="CAJNOH010000068">
    <property type="protein sequence ID" value="CAF0832948.1"/>
    <property type="molecule type" value="Genomic_DNA"/>
</dbReference>
<dbReference type="EMBL" id="CAJOBE010045330">
    <property type="protein sequence ID" value="CAF4340058.1"/>
    <property type="molecule type" value="Genomic_DNA"/>
</dbReference>
<dbReference type="EMBL" id="CAJNOL010000052">
    <property type="protein sequence ID" value="CAF0792278.1"/>
    <property type="molecule type" value="Genomic_DNA"/>
</dbReference>
<evidence type="ECO:0000313" key="1">
    <source>
        <dbReference type="EMBL" id="CAF0782540.1"/>
    </source>
</evidence>
<evidence type="ECO:0000313" key="9">
    <source>
        <dbReference type="Proteomes" id="UP000663836"/>
    </source>
</evidence>
<dbReference type="Proteomes" id="UP000663870">
    <property type="component" value="Unassembled WGS sequence"/>
</dbReference>
<proteinExistence type="predicted"/>
<reference evidence="6" key="1">
    <citation type="submission" date="2021-02" db="EMBL/GenBank/DDBJ databases">
        <authorList>
            <person name="Nowell W R."/>
        </authorList>
    </citation>
    <scope>NUCLEOTIDE SEQUENCE</scope>
</reference>
<organism evidence="6 9">
    <name type="scientific">Rotaria sordida</name>
    <dbReference type="NCBI Taxonomy" id="392033"/>
    <lineage>
        <taxon>Eukaryota</taxon>
        <taxon>Metazoa</taxon>
        <taxon>Spiralia</taxon>
        <taxon>Gnathifera</taxon>
        <taxon>Rotifera</taxon>
        <taxon>Eurotatoria</taxon>
        <taxon>Bdelloidea</taxon>
        <taxon>Philodinida</taxon>
        <taxon>Philodinidae</taxon>
        <taxon>Rotaria</taxon>
    </lineage>
</organism>
<dbReference type="Proteomes" id="UP000663874">
    <property type="component" value="Unassembled WGS sequence"/>
</dbReference>
<dbReference type="Proteomes" id="UP000663854">
    <property type="component" value="Unassembled WGS sequence"/>
</dbReference>
<evidence type="ECO:0000313" key="10">
    <source>
        <dbReference type="Proteomes" id="UP000663870"/>
    </source>
</evidence>
<dbReference type="EMBL" id="CAJNOT010000026">
    <property type="protein sequence ID" value="CAF0782540.1"/>
    <property type="molecule type" value="Genomic_DNA"/>
</dbReference>
<gene>
    <name evidence="8" type="ORF">FNK824_LOCUS41980</name>
    <name evidence="6" type="ORF">JBS370_LOCUS19484</name>
    <name evidence="2" type="ORF">JXQ802_LOCUS3793</name>
    <name evidence="3" type="ORF">JXQ802_LOCUS3860</name>
    <name evidence="7" type="ORF">OTI717_LOCUS35527</name>
    <name evidence="4" type="ORF">PYM288_LOCUS6181</name>
    <name evidence="5" type="ORF">SEV965_LOCUS4484</name>
    <name evidence="1" type="ORF">ZHD862_LOCUS1472</name>
</gene>
<accession>A0A819G0M5</accession>
<dbReference type="AlphaFoldDB" id="A0A819G0M5"/>
<dbReference type="EMBL" id="CAJNOL010000053">
    <property type="protein sequence ID" value="CAF0793693.1"/>
    <property type="molecule type" value="Genomic_DNA"/>
</dbReference>
<name>A0A819G0M5_9BILA</name>
<dbReference type="EMBL" id="CAJOBD010002335">
    <property type="protein sequence ID" value="CAF3874274.1"/>
    <property type="molecule type" value="Genomic_DNA"/>
</dbReference>
<evidence type="ECO:0000313" key="4">
    <source>
        <dbReference type="EMBL" id="CAF0832948.1"/>
    </source>
</evidence>
<protein>
    <submittedName>
        <fullName evidence="6">Uncharacterized protein</fullName>
    </submittedName>
</protein>
<evidence type="ECO:0000313" key="7">
    <source>
        <dbReference type="EMBL" id="CAF4136719.1"/>
    </source>
</evidence>
<evidence type="ECO:0000313" key="3">
    <source>
        <dbReference type="EMBL" id="CAF0793693.1"/>
    </source>
</evidence>